<sequence length="170" mass="19603">MMRCEKAYFAEYYRALQARVSSKINTAVGHYFIMKPNAGCQGRGIVVTNDPLNAVDTLDHYIVQEYIARPMLVEGRKFDLRVYVLLTSIRHPSIFLFNDGLVRISAASYEPPTETNAKNTCMHLTNYAINKKSAEYIYNTDVERFDLGNKRNFRFFNQWLGEQGHDSVLC</sequence>
<dbReference type="InterPro" id="IPR004344">
    <property type="entry name" value="TTL/TTLL_fam"/>
</dbReference>
<evidence type="ECO:0000313" key="5">
    <source>
        <dbReference type="EMBL" id="JAQ06300.1"/>
    </source>
</evidence>
<dbReference type="SUPFAM" id="SSF56059">
    <property type="entry name" value="Glutathione synthetase ATP-binding domain-like"/>
    <property type="match status" value="1"/>
</dbReference>
<dbReference type="PROSITE" id="PS51221">
    <property type="entry name" value="TTL"/>
    <property type="match status" value="1"/>
</dbReference>
<evidence type="ECO:0000256" key="1">
    <source>
        <dbReference type="ARBA" id="ARBA00022598"/>
    </source>
</evidence>
<dbReference type="PANTHER" id="PTHR12241:SF157">
    <property type="entry name" value="LIGASE-LIKE PROTEIN, PUTATIVE-RELATED"/>
    <property type="match status" value="1"/>
</dbReference>
<dbReference type="GO" id="GO:0036064">
    <property type="term" value="C:ciliary basal body"/>
    <property type="evidence" value="ECO:0007669"/>
    <property type="project" value="TreeGrafter"/>
</dbReference>
<reference evidence="4" key="1">
    <citation type="journal article" date="2014" name="PLoS ONE">
        <title>Transcriptome-Based Identification of ABC Transporters in the Western Tarnished Plant Bug Lygus hesperus.</title>
        <authorList>
            <person name="Hull J.J."/>
            <person name="Chaney K."/>
            <person name="Geib S.M."/>
            <person name="Fabrick J.A."/>
            <person name="Brent C.S."/>
            <person name="Walsh D."/>
            <person name="Lavine L.C."/>
        </authorList>
    </citation>
    <scope>NUCLEOTIDE SEQUENCE</scope>
</reference>
<organism evidence="4">
    <name type="scientific">Lygus hesperus</name>
    <name type="common">Western plant bug</name>
    <dbReference type="NCBI Taxonomy" id="30085"/>
    <lineage>
        <taxon>Eukaryota</taxon>
        <taxon>Metazoa</taxon>
        <taxon>Ecdysozoa</taxon>
        <taxon>Arthropoda</taxon>
        <taxon>Hexapoda</taxon>
        <taxon>Insecta</taxon>
        <taxon>Pterygota</taxon>
        <taxon>Neoptera</taxon>
        <taxon>Paraneoptera</taxon>
        <taxon>Hemiptera</taxon>
        <taxon>Heteroptera</taxon>
        <taxon>Panheteroptera</taxon>
        <taxon>Cimicomorpha</taxon>
        <taxon>Miridae</taxon>
        <taxon>Mirini</taxon>
        <taxon>Lygus</taxon>
    </lineage>
</organism>
<reference evidence="4" key="2">
    <citation type="submission" date="2014-07" db="EMBL/GenBank/DDBJ databases">
        <authorList>
            <person name="Hull J."/>
        </authorList>
    </citation>
    <scope>NUCLEOTIDE SEQUENCE</scope>
</reference>
<keyword evidence="1" id="KW-0436">Ligase</keyword>
<keyword evidence="2" id="KW-0547">Nucleotide-binding</keyword>
<dbReference type="GO" id="GO:0015631">
    <property type="term" value="F:tubulin binding"/>
    <property type="evidence" value="ECO:0007669"/>
    <property type="project" value="TreeGrafter"/>
</dbReference>
<dbReference type="GO" id="GO:0005524">
    <property type="term" value="F:ATP binding"/>
    <property type="evidence" value="ECO:0007669"/>
    <property type="project" value="UniProtKB-KW"/>
</dbReference>
<evidence type="ECO:0000256" key="2">
    <source>
        <dbReference type="ARBA" id="ARBA00022741"/>
    </source>
</evidence>
<name>A0A0A9XDB2_LYGHE</name>
<proteinExistence type="predicted"/>
<dbReference type="EMBL" id="GBHO01028529">
    <property type="protein sequence ID" value="JAG15075.1"/>
    <property type="molecule type" value="Transcribed_RNA"/>
</dbReference>
<keyword evidence="3" id="KW-0067">ATP-binding</keyword>
<dbReference type="Pfam" id="PF03133">
    <property type="entry name" value="TTL"/>
    <property type="match status" value="1"/>
</dbReference>
<dbReference type="GO" id="GO:0000226">
    <property type="term" value="P:microtubule cytoskeleton organization"/>
    <property type="evidence" value="ECO:0007669"/>
    <property type="project" value="TreeGrafter"/>
</dbReference>
<dbReference type="Gene3D" id="3.30.470.20">
    <property type="entry name" value="ATP-grasp fold, B domain"/>
    <property type="match status" value="1"/>
</dbReference>
<evidence type="ECO:0000256" key="3">
    <source>
        <dbReference type="ARBA" id="ARBA00022840"/>
    </source>
</evidence>
<dbReference type="AlphaFoldDB" id="A0A0A9XDB2"/>
<dbReference type="GO" id="GO:0070740">
    <property type="term" value="F:tubulin-glutamic acid ligase activity"/>
    <property type="evidence" value="ECO:0007669"/>
    <property type="project" value="TreeGrafter"/>
</dbReference>
<dbReference type="EMBL" id="GDHC01012329">
    <property type="protein sequence ID" value="JAQ06300.1"/>
    <property type="molecule type" value="Transcribed_RNA"/>
</dbReference>
<accession>A0A0A9XDB2</accession>
<evidence type="ECO:0000313" key="4">
    <source>
        <dbReference type="EMBL" id="JAG15075.1"/>
    </source>
</evidence>
<gene>
    <name evidence="4" type="primary">Ttll6a_1</name>
    <name evidence="5" type="synonym">Ttll6a</name>
    <name evidence="4" type="ORF">CM83_27833</name>
    <name evidence="5" type="ORF">g.10136</name>
</gene>
<dbReference type="PANTHER" id="PTHR12241">
    <property type="entry name" value="TUBULIN POLYGLUTAMYLASE"/>
    <property type="match status" value="1"/>
</dbReference>
<protein>
    <submittedName>
        <fullName evidence="4">Putative beta-tubulin polyglutamylase</fullName>
    </submittedName>
</protein>
<reference evidence="5" key="3">
    <citation type="journal article" date="2016" name="Gigascience">
        <title>De novo construction of an expanded transcriptome assembly for the western tarnished plant bug, Lygus hesperus.</title>
        <authorList>
            <person name="Tassone E.E."/>
            <person name="Geib S.M."/>
            <person name="Hall B."/>
            <person name="Fabrick J.A."/>
            <person name="Brent C.S."/>
            <person name="Hull J.J."/>
        </authorList>
    </citation>
    <scope>NUCLEOTIDE SEQUENCE</scope>
</reference>